<evidence type="ECO:0000256" key="1">
    <source>
        <dbReference type="ARBA" id="ARBA00022801"/>
    </source>
</evidence>
<dbReference type="InterPro" id="IPR033556">
    <property type="entry name" value="PLA"/>
</dbReference>
<comment type="function">
    <text evidence="2">Acylhydrolase that catalyzes the hydrolysis of phospholipids at the sn-1 position.</text>
</comment>
<feature type="region of interest" description="Disordered" evidence="3">
    <location>
        <begin position="15"/>
        <end position="35"/>
    </location>
</feature>
<keyword evidence="1 2" id="KW-0378">Hydrolase</keyword>
<dbReference type="EMBL" id="SWLB01000024">
    <property type="protein sequence ID" value="KAF3323114.1"/>
    <property type="molecule type" value="Genomic_DNA"/>
</dbReference>
<protein>
    <recommendedName>
        <fullName evidence="2">Phospholipase A1</fullName>
        <ecNumber evidence="2">3.1.1.-</ecNumber>
    </recommendedName>
</protein>
<dbReference type="OrthoDB" id="426718at2759"/>
<reference evidence="4" key="1">
    <citation type="submission" date="2020-01" db="EMBL/GenBank/DDBJ databases">
        <title>Genome sequence of Kobresia littledalei, the first chromosome-level genome in the family Cyperaceae.</title>
        <authorList>
            <person name="Qu G."/>
        </authorList>
    </citation>
    <scope>NUCLEOTIDE SEQUENCE</scope>
    <source>
        <strain evidence="4">C.B.Clarke</strain>
        <tissue evidence="4">Leaf</tissue>
    </source>
</reference>
<evidence type="ECO:0000313" key="5">
    <source>
        <dbReference type="Proteomes" id="UP000623129"/>
    </source>
</evidence>
<dbReference type="GO" id="GO:0008970">
    <property type="term" value="F:phospholipase A1 activity"/>
    <property type="evidence" value="ECO:0007669"/>
    <property type="project" value="UniProtKB-UniRule"/>
</dbReference>
<keyword evidence="2" id="KW-0443">Lipid metabolism</keyword>
<evidence type="ECO:0000313" key="4">
    <source>
        <dbReference type="EMBL" id="KAF3323114.1"/>
    </source>
</evidence>
<gene>
    <name evidence="4" type="ORF">FCM35_KLT13103</name>
</gene>
<name>A0A833VG34_9POAL</name>
<evidence type="ECO:0000256" key="3">
    <source>
        <dbReference type="SAM" id="MobiDB-lite"/>
    </source>
</evidence>
<dbReference type="InterPro" id="IPR029058">
    <property type="entry name" value="AB_hydrolase_fold"/>
</dbReference>
<accession>A0A833VG34</accession>
<proteinExistence type="inferred from homology"/>
<evidence type="ECO:0000256" key="2">
    <source>
        <dbReference type="RuleBase" id="RU367093"/>
    </source>
</evidence>
<keyword evidence="5" id="KW-1185">Reference proteome</keyword>
<dbReference type="EC" id="3.1.1.-" evidence="2"/>
<organism evidence="4 5">
    <name type="scientific">Carex littledalei</name>
    <dbReference type="NCBI Taxonomy" id="544730"/>
    <lineage>
        <taxon>Eukaryota</taxon>
        <taxon>Viridiplantae</taxon>
        <taxon>Streptophyta</taxon>
        <taxon>Embryophyta</taxon>
        <taxon>Tracheophyta</taxon>
        <taxon>Spermatophyta</taxon>
        <taxon>Magnoliopsida</taxon>
        <taxon>Liliopsida</taxon>
        <taxon>Poales</taxon>
        <taxon>Cyperaceae</taxon>
        <taxon>Cyperoideae</taxon>
        <taxon>Cariceae</taxon>
        <taxon>Carex</taxon>
        <taxon>Carex subgen. Euthyceras</taxon>
    </lineage>
</organism>
<sequence>MDHLFKKASGLIHHCDDDDNTNTQETTDAADTETSHNAKFYLARSDQIEEPEQEARGDCASLKDAIRVVVKHDFIPRMPGIVFNKELEKVEEVADSWHWLYTHYGHVLEIDVESSPYVNHKRDNSGFHNLELHLHLIDGHLSSREMIKFREDAKRDVALVNKSCGMLKEETLVPTCWYQPAFKGLVCNQLGRWVIPQRDPKDIPPPPDMVTPLSVFE</sequence>
<dbReference type="PANTHER" id="PTHR31828">
    <property type="entry name" value="PHOSPHOLIPASE A1-IIGAMMA"/>
    <property type="match status" value="1"/>
</dbReference>
<dbReference type="Gene3D" id="3.40.50.1820">
    <property type="entry name" value="alpha/beta hydrolase"/>
    <property type="match status" value="1"/>
</dbReference>
<dbReference type="GO" id="GO:0016042">
    <property type="term" value="P:lipid catabolic process"/>
    <property type="evidence" value="ECO:0007669"/>
    <property type="project" value="UniProtKB-UniRule"/>
</dbReference>
<dbReference type="AlphaFoldDB" id="A0A833VG34"/>
<keyword evidence="2" id="KW-0442">Lipid degradation</keyword>
<dbReference type="Proteomes" id="UP000623129">
    <property type="component" value="Unassembled WGS sequence"/>
</dbReference>
<comment type="similarity">
    <text evidence="2">Belongs to the AB hydrolase superfamily. Lipase family.</text>
</comment>
<dbReference type="PANTHER" id="PTHR31828:SF1">
    <property type="entry name" value="PHOSPHOLIPASE A1-IIGAMMA"/>
    <property type="match status" value="1"/>
</dbReference>
<comment type="caution">
    <text evidence="4">The sequence shown here is derived from an EMBL/GenBank/DDBJ whole genome shotgun (WGS) entry which is preliminary data.</text>
</comment>